<evidence type="ECO:0000313" key="3">
    <source>
        <dbReference type="EMBL" id="GAA0624559.1"/>
    </source>
</evidence>
<gene>
    <name evidence="3" type="primary">opcA</name>
    <name evidence="3" type="ORF">GCM10009547_29640</name>
</gene>
<evidence type="ECO:0000259" key="2">
    <source>
        <dbReference type="Pfam" id="PF20171"/>
    </source>
</evidence>
<dbReference type="Pfam" id="PF10128">
    <property type="entry name" value="OpcA_G6PD_assem"/>
    <property type="match status" value="1"/>
</dbReference>
<sequence length="303" mass="31947">MSEVLTNTTASAIGRALIAARRAGGSQATGQVLTLVVVTDGEEHTEAVEAAVRSAAEHPARILVARRRPDSGVARLDAEVCGSGERGPGELVVLDLHGELAAHGGSVVLPLLGPDAPVVTFWPGEPPDDPAADPIGALSQRRITDLASAADPRAALARRAATYAEGDTDLSWTRLTRWRSVLAAAFDQPHAAVESGVLAGEPDSPSTELLARWLELRLGVPIERRTSDGPGLTEVRLRTPDGEIAVVRTDGALATLCAPGWPERPIALPRRSLSELMAEELRRLDPDEIFAECLAAVPARQPV</sequence>
<dbReference type="Proteomes" id="UP001500957">
    <property type="component" value="Unassembled WGS sequence"/>
</dbReference>
<evidence type="ECO:0000313" key="4">
    <source>
        <dbReference type="Proteomes" id="UP001500957"/>
    </source>
</evidence>
<feature type="domain" description="Glucose-6-phosphate dehydrogenase assembly protein OpcA C-terminal" evidence="2">
    <location>
        <begin position="166"/>
        <end position="294"/>
    </location>
</feature>
<name>A0ABN1GZI4_9ACTN</name>
<dbReference type="PANTHER" id="PTHR38658">
    <property type="entry name" value="OXPP CYCLE PROTEIN OPCA-RELATED"/>
    <property type="match status" value="1"/>
</dbReference>
<dbReference type="InterPro" id="IPR046802">
    <property type="entry name" value="OpcA_G6PD_C"/>
</dbReference>
<reference evidence="3 4" key="1">
    <citation type="journal article" date="2019" name="Int. J. Syst. Evol. Microbiol.">
        <title>The Global Catalogue of Microorganisms (GCM) 10K type strain sequencing project: providing services to taxonomists for standard genome sequencing and annotation.</title>
        <authorList>
            <consortium name="The Broad Institute Genomics Platform"/>
            <consortium name="The Broad Institute Genome Sequencing Center for Infectious Disease"/>
            <person name="Wu L."/>
            <person name="Ma J."/>
        </authorList>
    </citation>
    <scope>NUCLEOTIDE SEQUENCE [LARGE SCALE GENOMIC DNA]</scope>
    <source>
        <strain evidence="3 4">JCM 10671</strain>
    </source>
</reference>
<organism evidence="3 4">
    <name type="scientific">Sporichthya brevicatena</name>
    <dbReference type="NCBI Taxonomy" id="171442"/>
    <lineage>
        <taxon>Bacteria</taxon>
        <taxon>Bacillati</taxon>
        <taxon>Actinomycetota</taxon>
        <taxon>Actinomycetes</taxon>
        <taxon>Sporichthyales</taxon>
        <taxon>Sporichthyaceae</taxon>
        <taxon>Sporichthya</taxon>
    </lineage>
</organism>
<dbReference type="InterPro" id="IPR004555">
    <property type="entry name" value="G6PDH_assembly_OpcA"/>
</dbReference>
<proteinExistence type="predicted"/>
<dbReference type="RefSeq" id="WP_344606055.1">
    <property type="nucleotide sequence ID" value="NZ_BAAAHE010000024.1"/>
</dbReference>
<dbReference type="PANTHER" id="PTHR38658:SF1">
    <property type="entry name" value="OXPP CYCLE PROTEIN OPCA-RELATED"/>
    <property type="match status" value="1"/>
</dbReference>
<dbReference type="InterPro" id="IPR046801">
    <property type="entry name" value="OpcA_G6PD_N"/>
</dbReference>
<evidence type="ECO:0000259" key="1">
    <source>
        <dbReference type="Pfam" id="PF10128"/>
    </source>
</evidence>
<dbReference type="Pfam" id="PF20171">
    <property type="entry name" value="OpcA_G6PD_C"/>
    <property type="match status" value="1"/>
</dbReference>
<accession>A0ABN1GZI4</accession>
<comment type="caution">
    <text evidence="3">The sequence shown here is derived from an EMBL/GenBank/DDBJ whole genome shotgun (WGS) entry which is preliminary data.</text>
</comment>
<protein>
    <submittedName>
        <fullName evidence="3">Glucose-6-phosphate dehydrogenase assembly protein OpcA</fullName>
    </submittedName>
</protein>
<keyword evidence="4" id="KW-1185">Reference proteome</keyword>
<feature type="domain" description="Glucose-6-phosphate dehydrogenase assembly protein OpcA N-terminal" evidence="1">
    <location>
        <begin position="54"/>
        <end position="160"/>
    </location>
</feature>
<dbReference type="EMBL" id="BAAAHE010000024">
    <property type="protein sequence ID" value="GAA0624559.1"/>
    <property type="molecule type" value="Genomic_DNA"/>
</dbReference>